<sequence length="262" mass="29908">MSNSIINQNKLYKLNRFHQTRSYIKSFLSKECSILQDISNTLSIIGVKVISIQKTLGDPTVLIEELKSLKNELIMLANSTDENQNYIFSGDQGNQVPFDKDQENYQGGEKCLQLKISENWKINIGHIGSEIFIKNEKENLFQKLDALINELSQYALKKTKTENSELPFDLINQTKILIQKTESRVLSAQAESGNYLIKLDDLENSTTSEIEKTNEYIQNSLGQTHSELISMASELQFSKFIVESSMKVFQIMKNMSLFNSIV</sequence>
<dbReference type="Gene3D" id="1.20.1330.10">
    <property type="entry name" value="f41 fragment of flagellin, N-terminal domain"/>
    <property type="match status" value="1"/>
</dbReference>
<name>A0A1A9Z0Y0_GLOPL</name>
<dbReference type="VEuPathDB" id="VectorBase:GPAI000613"/>
<dbReference type="SUPFAM" id="SSF64518">
    <property type="entry name" value="Phase 1 flagellin"/>
    <property type="match status" value="1"/>
</dbReference>
<dbReference type="STRING" id="7398.A0A1A9Z0Y0"/>
<dbReference type="EnsemblMetazoa" id="GPAI000613-RA">
    <property type="protein sequence ID" value="GPAI000613-PA"/>
    <property type="gene ID" value="GPAI000613"/>
</dbReference>
<organism evidence="1 2">
    <name type="scientific">Glossina pallidipes</name>
    <name type="common">Tsetse fly</name>
    <dbReference type="NCBI Taxonomy" id="7398"/>
    <lineage>
        <taxon>Eukaryota</taxon>
        <taxon>Metazoa</taxon>
        <taxon>Ecdysozoa</taxon>
        <taxon>Arthropoda</taxon>
        <taxon>Hexapoda</taxon>
        <taxon>Insecta</taxon>
        <taxon>Pterygota</taxon>
        <taxon>Neoptera</taxon>
        <taxon>Endopterygota</taxon>
        <taxon>Diptera</taxon>
        <taxon>Brachycera</taxon>
        <taxon>Muscomorpha</taxon>
        <taxon>Hippoboscoidea</taxon>
        <taxon>Glossinidae</taxon>
        <taxon>Glossina</taxon>
    </lineage>
</organism>
<proteinExistence type="predicted"/>
<protein>
    <submittedName>
        <fullName evidence="1">Uncharacterized protein</fullName>
    </submittedName>
</protein>
<keyword evidence="2" id="KW-1185">Reference proteome</keyword>
<evidence type="ECO:0000313" key="1">
    <source>
        <dbReference type="EnsemblMetazoa" id="GPAI000613-PA"/>
    </source>
</evidence>
<dbReference type="Proteomes" id="UP000092445">
    <property type="component" value="Unassembled WGS sequence"/>
</dbReference>
<dbReference type="AlphaFoldDB" id="A0A1A9Z0Y0"/>
<evidence type="ECO:0000313" key="2">
    <source>
        <dbReference type="Proteomes" id="UP000092445"/>
    </source>
</evidence>
<reference evidence="2" key="1">
    <citation type="submission" date="2014-03" db="EMBL/GenBank/DDBJ databases">
        <authorList>
            <person name="Aksoy S."/>
            <person name="Warren W."/>
            <person name="Wilson R.K."/>
        </authorList>
    </citation>
    <scope>NUCLEOTIDE SEQUENCE [LARGE SCALE GENOMIC DNA]</scope>
    <source>
        <strain evidence="2">IAEA</strain>
    </source>
</reference>
<reference evidence="1" key="2">
    <citation type="submission" date="2020-05" db="UniProtKB">
        <authorList>
            <consortium name="EnsemblMetazoa"/>
        </authorList>
    </citation>
    <scope>IDENTIFICATION</scope>
    <source>
        <strain evidence="1">IAEA</strain>
    </source>
</reference>
<accession>A0A1A9Z0Y0</accession>